<organism evidence="1">
    <name type="scientific">mine drainage metagenome</name>
    <dbReference type="NCBI Taxonomy" id="410659"/>
    <lineage>
        <taxon>unclassified sequences</taxon>
        <taxon>metagenomes</taxon>
        <taxon>ecological metagenomes</taxon>
    </lineage>
</organism>
<dbReference type="EMBL" id="AUZX01004135">
    <property type="protein sequence ID" value="EQD71702.1"/>
    <property type="molecule type" value="Genomic_DNA"/>
</dbReference>
<gene>
    <name evidence="1" type="ORF">B1A_05668</name>
</gene>
<name>T1BPD2_9ZZZZ</name>
<dbReference type="InterPro" id="IPR021109">
    <property type="entry name" value="Peptidase_aspartic_dom_sf"/>
</dbReference>
<feature type="non-terminal residue" evidence="1">
    <location>
        <position position="1"/>
    </location>
</feature>
<dbReference type="AlphaFoldDB" id="T1BPD2"/>
<protein>
    <submittedName>
        <fullName evidence="1">Uncharacterized protein</fullName>
    </submittedName>
</protein>
<dbReference type="SUPFAM" id="SSF50630">
    <property type="entry name" value="Acid proteases"/>
    <property type="match status" value="1"/>
</dbReference>
<reference evidence="1" key="2">
    <citation type="journal article" date="2014" name="ISME J.">
        <title>Microbial stratification in low pH oxic and suboxic macroscopic growths along an acid mine drainage.</title>
        <authorList>
            <person name="Mendez-Garcia C."/>
            <person name="Mesa V."/>
            <person name="Sprenger R.R."/>
            <person name="Richter M."/>
            <person name="Diez M.S."/>
            <person name="Solano J."/>
            <person name="Bargiela R."/>
            <person name="Golyshina O.V."/>
            <person name="Manteca A."/>
            <person name="Ramos J.L."/>
            <person name="Gallego J.R."/>
            <person name="Llorente I."/>
            <person name="Martins Dos Santos V.A."/>
            <person name="Jensen O.N."/>
            <person name="Pelaez A.I."/>
            <person name="Sanchez J."/>
            <person name="Ferrer M."/>
        </authorList>
    </citation>
    <scope>NUCLEOTIDE SEQUENCE</scope>
</reference>
<dbReference type="Gene3D" id="2.40.70.10">
    <property type="entry name" value="Acid Proteases"/>
    <property type="match status" value="1"/>
</dbReference>
<comment type="caution">
    <text evidence="1">The sequence shown here is derived from an EMBL/GenBank/DDBJ whole genome shotgun (WGS) entry which is preliminary data.</text>
</comment>
<proteinExistence type="predicted"/>
<reference evidence="1" key="1">
    <citation type="submission" date="2013-08" db="EMBL/GenBank/DDBJ databases">
        <authorList>
            <person name="Mendez C."/>
            <person name="Richter M."/>
            <person name="Ferrer M."/>
            <person name="Sanchez J."/>
        </authorList>
    </citation>
    <scope>NUCLEOTIDE SEQUENCE</scope>
</reference>
<accession>T1BPD2</accession>
<evidence type="ECO:0000313" key="1">
    <source>
        <dbReference type="EMBL" id="EQD71702.1"/>
    </source>
</evidence>
<dbReference type="Pfam" id="PF13650">
    <property type="entry name" value="Asp_protease_2"/>
    <property type="match status" value="1"/>
</dbReference>
<sequence>LCKALVDTGASGLAIDKSIAAALGLKKKGVTNNLTANGAKVSPVYFVSLSFPGSNLKSYDMLRATEVDLANQSFHCLIGRETMSNWHLHYNGQSGQISISD</sequence>